<feature type="compositionally biased region" description="Low complexity" evidence="1">
    <location>
        <begin position="13"/>
        <end position="24"/>
    </location>
</feature>
<dbReference type="PANTHER" id="PTHR17901">
    <property type="entry name" value="MAGNESIUM-DEPENDENT PHOSPHATASE 1 MDP1"/>
    <property type="match status" value="1"/>
</dbReference>
<comment type="caution">
    <text evidence="2">The sequence shown here is derived from an EMBL/GenBank/DDBJ whole genome shotgun (WGS) entry which is preliminary data.</text>
</comment>
<reference evidence="2 3" key="1">
    <citation type="submission" date="2015-09" db="EMBL/GenBank/DDBJ databases">
        <title>Draft genome of a European isolate of the apple canker pathogen Neonectria ditissima.</title>
        <authorList>
            <person name="Gomez-Cortecero A."/>
            <person name="Harrison R.J."/>
            <person name="Armitage A.D."/>
        </authorList>
    </citation>
    <scope>NUCLEOTIDE SEQUENCE [LARGE SCALE GENOMIC DNA]</scope>
    <source>
        <strain evidence="2 3">R09/05</strain>
    </source>
</reference>
<evidence type="ECO:0000256" key="1">
    <source>
        <dbReference type="SAM" id="MobiDB-lite"/>
    </source>
</evidence>
<dbReference type="PANTHER" id="PTHR17901:SF14">
    <property type="entry name" value="MAGNESIUM-DEPENDENT PHOSPHATASE 1"/>
    <property type="match status" value="1"/>
</dbReference>
<dbReference type="InterPro" id="IPR010033">
    <property type="entry name" value="HAD_SF_ppase_IIIC"/>
</dbReference>
<proteinExistence type="predicted"/>
<dbReference type="SFLD" id="SFLDG01131">
    <property type="entry name" value="C1.5.2:_MDP_Like"/>
    <property type="match status" value="1"/>
</dbReference>
<sequence length="229" mass="25059">MPKKLSKNPLPPSSSSLSSTTTSSTTPTAAAAALALLPASLSDPSLPLPKLVVFDLDYTLWPFWVDTHVTMPLKPNANHSAAVDRYGEAFAFYPDVPAILAALPRAGVRMAVASRTPTPNIARDMLKMVHIPSPPSAAGKPKRAVDLFEGGVEAYPGSKLRHFEVLQKRTGVRYEDMLFFDDEARNFETEGLGVTMYLIRDGTSWSEIEEGVLKWRKRRGYVEAPTTKG</sequence>
<dbReference type="NCBIfam" id="TIGR01685">
    <property type="entry name" value="MDP-1"/>
    <property type="match status" value="1"/>
</dbReference>
<dbReference type="OrthoDB" id="2865258at2759"/>
<dbReference type="InterPro" id="IPR010036">
    <property type="entry name" value="MDP_1_eu_arc"/>
</dbReference>
<evidence type="ECO:0000313" key="2">
    <source>
        <dbReference type="EMBL" id="KPM34728.1"/>
    </source>
</evidence>
<keyword evidence="3" id="KW-1185">Reference proteome</keyword>
<evidence type="ECO:0000313" key="3">
    <source>
        <dbReference type="Proteomes" id="UP000050424"/>
    </source>
</evidence>
<dbReference type="EMBL" id="LKCW01000306">
    <property type="protein sequence ID" value="KPM34728.1"/>
    <property type="molecule type" value="Genomic_DNA"/>
</dbReference>
<evidence type="ECO:0008006" key="4">
    <source>
        <dbReference type="Google" id="ProtNLM"/>
    </source>
</evidence>
<dbReference type="SFLD" id="SFLDG01129">
    <property type="entry name" value="C1.5:_HAD__Beta-PGM__Phosphata"/>
    <property type="match status" value="1"/>
</dbReference>
<dbReference type="Proteomes" id="UP000050424">
    <property type="component" value="Unassembled WGS sequence"/>
</dbReference>
<dbReference type="STRING" id="78410.A0A0P7B6T6"/>
<dbReference type="Pfam" id="PF12689">
    <property type="entry name" value="Acid_PPase"/>
    <property type="match status" value="1"/>
</dbReference>
<dbReference type="InterPro" id="IPR036412">
    <property type="entry name" value="HAD-like_sf"/>
</dbReference>
<dbReference type="Gene3D" id="3.40.50.1000">
    <property type="entry name" value="HAD superfamily/HAD-like"/>
    <property type="match status" value="1"/>
</dbReference>
<dbReference type="InterPro" id="IPR023214">
    <property type="entry name" value="HAD_sf"/>
</dbReference>
<name>A0A0P7B6T6_9HYPO</name>
<dbReference type="NCBIfam" id="TIGR01681">
    <property type="entry name" value="HAD-SF-IIIC"/>
    <property type="match status" value="1"/>
</dbReference>
<dbReference type="AlphaFoldDB" id="A0A0P7B6T6"/>
<dbReference type="GO" id="GO:0003993">
    <property type="term" value="F:acid phosphatase activity"/>
    <property type="evidence" value="ECO:0007669"/>
    <property type="project" value="TreeGrafter"/>
</dbReference>
<accession>A0A0P7B6T6</accession>
<dbReference type="SUPFAM" id="SSF56784">
    <property type="entry name" value="HAD-like"/>
    <property type="match status" value="1"/>
</dbReference>
<organism evidence="2 3">
    <name type="scientific">Neonectria ditissima</name>
    <dbReference type="NCBI Taxonomy" id="78410"/>
    <lineage>
        <taxon>Eukaryota</taxon>
        <taxon>Fungi</taxon>
        <taxon>Dikarya</taxon>
        <taxon>Ascomycota</taxon>
        <taxon>Pezizomycotina</taxon>
        <taxon>Sordariomycetes</taxon>
        <taxon>Hypocreomycetidae</taxon>
        <taxon>Hypocreales</taxon>
        <taxon>Nectriaceae</taxon>
        <taxon>Neonectria</taxon>
    </lineage>
</organism>
<protein>
    <recommendedName>
        <fullName evidence="4">Magnesium-dependent phosphatase P8B7.31</fullName>
    </recommendedName>
</protein>
<dbReference type="FunFam" id="3.40.50.1000:FF:000155">
    <property type="entry name" value="Putative magnesium dependent phosphatase"/>
    <property type="match status" value="1"/>
</dbReference>
<dbReference type="SFLD" id="SFLDS00003">
    <property type="entry name" value="Haloacid_Dehalogenase"/>
    <property type="match status" value="1"/>
</dbReference>
<dbReference type="CDD" id="cd07501">
    <property type="entry name" value="HAD_MDP-1_like"/>
    <property type="match status" value="1"/>
</dbReference>
<feature type="region of interest" description="Disordered" evidence="1">
    <location>
        <begin position="1"/>
        <end position="24"/>
    </location>
</feature>
<dbReference type="InterPro" id="IPR035679">
    <property type="entry name" value="MDP-1_euk"/>
</dbReference>
<gene>
    <name evidence="2" type="ORF">AK830_g11844</name>
</gene>